<evidence type="ECO:0000256" key="6">
    <source>
        <dbReference type="ARBA" id="ARBA00022679"/>
    </source>
</evidence>
<keyword evidence="6" id="KW-0808">Transferase</keyword>
<dbReference type="InterPro" id="IPR004358">
    <property type="entry name" value="Sig_transdc_His_kin-like_C"/>
</dbReference>
<dbReference type="SMART" id="SM00388">
    <property type="entry name" value="HisKA"/>
    <property type="match status" value="1"/>
</dbReference>
<dbReference type="PANTHER" id="PTHR45453">
    <property type="entry name" value="PHOSPHATE REGULON SENSOR PROTEIN PHOR"/>
    <property type="match status" value="1"/>
</dbReference>
<dbReference type="GO" id="GO:0000155">
    <property type="term" value="F:phosphorelay sensor kinase activity"/>
    <property type="evidence" value="ECO:0007669"/>
    <property type="project" value="InterPro"/>
</dbReference>
<dbReference type="InterPro" id="IPR050351">
    <property type="entry name" value="BphY/WalK/GraS-like"/>
</dbReference>
<dbReference type="CDD" id="cd06225">
    <property type="entry name" value="HAMP"/>
    <property type="match status" value="1"/>
</dbReference>
<dbReference type="SMART" id="SM00387">
    <property type="entry name" value="HATPase_c"/>
    <property type="match status" value="1"/>
</dbReference>
<dbReference type="InterPro" id="IPR036097">
    <property type="entry name" value="HisK_dim/P_sf"/>
</dbReference>
<accession>A0A7D3YB14</accession>
<dbReference type="EMBL" id="CP048104">
    <property type="protein sequence ID" value="QKG85281.1"/>
    <property type="molecule type" value="Genomic_DNA"/>
</dbReference>
<feature type="transmembrane region" description="Helical" evidence="13">
    <location>
        <begin position="64"/>
        <end position="83"/>
    </location>
</feature>
<keyword evidence="11 13" id="KW-0472">Membrane</keyword>
<keyword evidence="4" id="KW-1003">Cell membrane</keyword>
<sequence>MNRKLQFRLTVAFIGVAAGIVVVATTVFILETHYHFFIYQRQFPDADSIQGLIHHFEQALIQSLMWTALGAVILAIALSWLVARRITAPLVTMRKGAEAIMKGNLQNRVPVHGKDELAELGQSLNHLTEELERQEHLRRQLTSDVAHELRTPLATLKSHMEAFEDGIWQPTPDRLQAVTDEIDRLIGLVWDMEQLTLLESPEFELVQKEEELCAIVEQTIINMRTSFDQKGVTLHSDCDDSIQAYVDRRRMTQVFVNLLSNALKFTPKGGKVIVRAKQQKEATILTVEDTGEGIPAEELKQVFERFYRVDPSRNRQSGGSGIGLTIVKKLVESHSGSIRIESKPGIGTSVHIHLPNQNSLKQLVVSSSFPHK</sequence>
<dbReference type="Gene3D" id="1.10.287.130">
    <property type="match status" value="1"/>
</dbReference>
<name>A0A7D3YB14_9BACL</name>
<keyword evidence="10" id="KW-0902">Two-component regulatory system</keyword>
<evidence type="ECO:0000256" key="1">
    <source>
        <dbReference type="ARBA" id="ARBA00000085"/>
    </source>
</evidence>
<dbReference type="Pfam" id="PF00512">
    <property type="entry name" value="HisKA"/>
    <property type="match status" value="1"/>
</dbReference>
<evidence type="ECO:0000259" key="15">
    <source>
        <dbReference type="PROSITE" id="PS50885"/>
    </source>
</evidence>
<comment type="subcellular location">
    <subcellularLocation>
        <location evidence="2">Cell membrane</location>
        <topology evidence="2">Multi-pass membrane protein</topology>
    </subcellularLocation>
</comment>
<dbReference type="PRINTS" id="PR00344">
    <property type="entry name" value="BCTRLSENSOR"/>
</dbReference>
<keyword evidence="5" id="KW-0597">Phosphoprotein</keyword>
<organism evidence="16 17">
    <name type="scientific">Kroppenstedtia pulmonis</name>
    <dbReference type="NCBI Taxonomy" id="1380685"/>
    <lineage>
        <taxon>Bacteria</taxon>
        <taxon>Bacillati</taxon>
        <taxon>Bacillota</taxon>
        <taxon>Bacilli</taxon>
        <taxon>Bacillales</taxon>
        <taxon>Thermoactinomycetaceae</taxon>
        <taxon>Kroppenstedtia</taxon>
    </lineage>
</organism>
<dbReference type="InterPro" id="IPR003661">
    <property type="entry name" value="HisK_dim/P_dom"/>
</dbReference>
<feature type="transmembrane region" description="Helical" evidence="13">
    <location>
        <begin position="7"/>
        <end position="30"/>
    </location>
</feature>
<reference evidence="16 17" key="1">
    <citation type="submission" date="2020-01" db="EMBL/GenBank/DDBJ databases">
        <authorList>
            <person name="Gulvik C.A."/>
            <person name="Batra D.G."/>
        </authorList>
    </citation>
    <scope>NUCLEOTIDE SEQUENCE [LARGE SCALE GENOMIC DNA]</scope>
    <source>
        <strain evidence="16 17">W9323</strain>
    </source>
</reference>
<comment type="catalytic activity">
    <reaction evidence="1">
        <text>ATP + protein L-histidine = ADP + protein N-phospho-L-histidine.</text>
        <dbReference type="EC" id="2.7.13.3"/>
    </reaction>
</comment>
<dbReference type="RefSeq" id="WP_173223790.1">
    <property type="nucleotide sequence ID" value="NZ_CP048104.1"/>
</dbReference>
<proteinExistence type="predicted"/>
<keyword evidence="13" id="KW-0812">Transmembrane</keyword>
<dbReference type="CDD" id="cd00075">
    <property type="entry name" value="HATPase"/>
    <property type="match status" value="1"/>
</dbReference>
<dbReference type="InterPro" id="IPR003594">
    <property type="entry name" value="HATPase_dom"/>
</dbReference>
<evidence type="ECO:0000256" key="8">
    <source>
        <dbReference type="ARBA" id="ARBA00022777"/>
    </source>
</evidence>
<evidence type="ECO:0000256" key="10">
    <source>
        <dbReference type="ARBA" id="ARBA00023012"/>
    </source>
</evidence>
<dbReference type="PROSITE" id="PS50109">
    <property type="entry name" value="HIS_KIN"/>
    <property type="match status" value="1"/>
</dbReference>
<dbReference type="GO" id="GO:0005524">
    <property type="term" value="F:ATP binding"/>
    <property type="evidence" value="ECO:0007669"/>
    <property type="project" value="UniProtKB-KW"/>
</dbReference>
<dbReference type="FunFam" id="3.30.565.10:FF:000006">
    <property type="entry name" value="Sensor histidine kinase WalK"/>
    <property type="match status" value="1"/>
</dbReference>
<dbReference type="PANTHER" id="PTHR45453:SF1">
    <property type="entry name" value="PHOSPHATE REGULON SENSOR PROTEIN PHOR"/>
    <property type="match status" value="1"/>
</dbReference>
<evidence type="ECO:0000313" key="16">
    <source>
        <dbReference type="EMBL" id="QKG85281.1"/>
    </source>
</evidence>
<dbReference type="GO" id="GO:0005886">
    <property type="term" value="C:plasma membrane"/>
    <property type="evidence" value="ECO:0007669"/>
    <property type="project" value="UniProtKB-SubCell"/>
</dbReference>
<dbReference type="InterPro" id="IPR003660">
    <property type="entry name" value="HAMP_dom"/>
</dbReference>
<dbReference type="InterPro" id="IPR036890">
    <property type="entry name" value="HATPase_C_sf"/>
</dbReference>
<dbReference type="SMART" id="SM00304">
    <property type="entry name" value="HAMP"/>
    <property type="match status" value="1"/>
</dbReference>
<dbReference type="KEGG" id="kpul:GXN76_12890"/>
<evidence type="ECO:0000256" key="11">
    <source>
        <dbReference type="ARBA" id="ARBA00023136"/>
    </source>
</evidence>
<evidence type="ECO:0000256" key="4">
    <source>
        <dbReference type="ARBA" id="ARBA00022475"/>
    </source>
</evidence>
<keyword evidence="12" id="KW-0175">Coiled coil</keyword>
<dbReference type="SUPFAM" id="SSF158472">
    <property type="entry name" value="HAMP domain-like"/>
    <property type="match status" value="1"/>
</dbReference>
<evidence type="ECO:0000256" key="5">
    <source>
        <dbReference type="ARBA" id="ARBA00022553"/>
    </source>
</evidence>
<dbReference type="AlphaFoldDB" id="A0A7D3YB14"/>
<keyword evidence="9" id="KW-0067">ATP-binding</keyword>
<evidence type="ECO:0000256" key="13">
    <source>
        <dbReference type="SAM" id="Phobius"/>
    </source>
</evidence>
<dbReference type="GO" id="GO:0016036">
    <property type="term" value="P:cellular response to phosphate starvation"/>
    <property type="evidence" value="ECO:0007669"/>
    <property type="project" value="TreeGrafter"/>
</dbReference>
<feature type="domain" description="HAMP" evidence="15">
    <location>
        <begin position="84"/>
        <end position="136"/>
    </location>
</feature>
<evidence type="ECO:0000256" key="2">
    <source>
        <dbReference type="ARBA" id="ARBA00004651"/>
    </source>
</evidence>
<keyword evidence="7" id="KW-0547">Nucleotide-binding</keyword>
<dbReference type="CDD" id="cd00082">
    <property type="entry name" value="HisKA"/>
    <property type="match status" value="1"/>
</dbReference>
<feature type="domain" description="Histidine kinase" evidence="14">
    <location>
        <begin position="144"/>
        <end position="358"/>
    </location>
</feature>
<evidence type="ECO:0000256" key="12">
    <source>
        <dbReference type="SAM" id="Coils"/>
    </source>
</evidence>
<dbReference type="PROSITE" id="PS50885">
    <property type="entry name" value="HAMP"/>
    <property type="match status" value="1"/>
</dbReference>
<dbReference type="Gene3D" id="6.10.340.10">
    <property type="match status" value="1"/>
</dbReference>
<evidence type="ECO:0000259" key="14">
    <source>
        <dbReference type="PROSITE" id="PS50109"/>
    </source>
</evidence>
<keyword evidence="17" id="KW-1185">Reference proteome</keyword>
<feature type="coiled-coil region" evidence="12">
    <location>
        <begin position="117"/>
        <end position="144"/>
    </location>
</feature>
<dbReference type="GO" id="GO:0004721">
    <property type="term" value="F:phosphoprotein phosphatase activity"/>
    <property type="evidence" value="ECO:0007669"/>
    <property type="project" value="TreeGrafter"/>
</dbReference>
<dbReference type="Pfam" id="PF02518">
    <property type="entry name" value="HATPase_c"/>
    <property type="match status" value="1"/>
</dbReference>
<evidence type="ECO:0000256" key="7">
    <source>
        <dbReference type="ARBA" id="ARBA00022741"/>
    </source>
</evidence>
<evidence type="ECO:0000256" key="3">
    <source>
        <dbReference type="ARBA" id="ARBA00012438"/>
    </source>
</evidence>
<keyword evidence="13" id="KW-1133">Transmembrane helix</keyword>
<protein>
    <recommendedName>
        <fullName evidence="3">histidine kinase</fullName>
        <ecNumber evidence="3">2.7.13.3</ecNumber>
    </recommendedName>
</protein>
<gene>
    <name evidence="16" type="ORF">GXN76_12890</name>
</gene>
<evidence type="ECO:0000313" key="17">
    <source>
        <dbReference type="Proteomes" id="UP000503088"/>
    </source>
</evidence>
<dbReference type="Proteomes" id="UP000503088">
    <property type="component" value="Chromosome"/>
</dbReference>
<evidence type="ECO:0000256" key="9">
    <source>
        <dbReference type="ARBA" id="ARBA00022840"/>
    </source>
</evidence>
<dbReference type="EC" id="2.7.13.3" evidence="3"/>
<dbReference type="SUPFAM" id="SSF55874">
    <property type="entry name" value="ATPase domain of HSP90 chaperone/DNA topoisomerase II/histidine kinase"/>
    <property type="match status" value="1"/>
</dbReference>
<dbReference type="SUPFAM" id="SSF47384">
    <property type="entry name" value="Homodimeric domain of signal transducing histidine kinase"/>
    <property type="match status" value="1"/>
</dbReference>
<dbReference type="Pfam" id="PF00672">
    <property type="entry name" value="HAMP"/>
    <property type="match status" value="1"/>
</dbReference>
<dbReference type="InterPro" id="IPR005467">
    <property type="entry name" value="His_kinase_dom"/>
</dbReference>
<dbReference type="Gene3D" id="3.30.565.10">
    <property type="entry name" value="Histidine kinase-like ATPase, C-terminal domain"/>
    <property type="match status" value="1"/>
</dbReference>
<keyword evidence="8" id="KW-0418">Kinase</keyword>